<dbReference type="InterPro" id="IPR029063">
    <property type="entry name" value="SAM-dependent_MTases_sf"/>
</dbReference>
<proteinExistence type="predicted"/>
<evidence type="ECO:0000313" key="4">
    <source>
        <dbReference type="EMBL" id="BAQ01827.1"/>
    </source>
</evidence>
<dbReference type="RefSeq" id="WP_001340547.1">
    <property type="nucleotide sequence ID" value="NZ_BLDE01000116.1"/>
</dbReference>
<dbReference type="AlphaFoldDB" id="A0A0A8J711"/>
<dbReference type="SUPFAM" id="SSF53335">
    <property type="entry name" value="S-adenosyl-L-methionine-dependent methyltransferases"/>
    <property type="match status" value="1"/>
</dbReference>
<organism evidence="4">
    <name type="scientific">Escherichia coli</name>
    <dbReference type="NCBI Taxonomy" id="562"/>
    <lineage>
        <taxon>Bacteria</taxon>
        <taxon>Pseudomonadati</taxon>
        <taxon>Pseudomonadota</taxon>
        <taxon>Gammaproteobacteria</taxon>
        <taxon>Enterobacterales</taxon>
        <taxon>Enterobacteriaceae</taxon>
        <taxon>Escherichia</taxon>
    </lineage>
</organism>
<dbReference type="EMBL" id="AB812067">
    <property type="protein sequence ID" value="BAQ01827.1"/>
    <property type="molecule type" value="Genomic_DNA"/>
</dbReference>
<evidence type="ECO:0000313" key="3">
    <source>
        <dbReference type="EMBL" id="BAQ01474.1"/>
    </source>
</evidence>
<sequence>MERLNLSEKPAHSLQEAAIHCARYANILHLVKDKVVLDIACGEGYGSALLMKAGAKRVVGVDISQESIEHAKKLFGGYNVEFIVSDACTISERYGEDFFDMVVSIETIEHINTPEVFLSAIKKTAKENAIFYITCPNDYWYYPNDEQSNPYHVRKYTFQEFTELSTVILGKNVQWAYGCSAFGFCTVSANNRGFEKIGSSWMEISDSENSITVLNTDIDAVSENNCSFFVGLWNAPETNFSNSTFPISMNAYSRMTEEFESNVSLVLREEQAENKKAISILKQDMKKLTMDLRKSNLLLFALKIENDALRTNISELQQQLARKIAMYDEVTNTNNNLVTTNSSLMERVSQMEIPYYRYVRLSALLPDFLKKMILKIMRLIRK</sequence>
<evidence type="ECO:0000259" key="2">
    <source>
        <dbReference type="Pfam" id="PF13847"/>
    </source>
</evidence>
<protein>
    <submittedName>
        <fullName evidence="4">Putative methyltransferase</fullName>
    </submittedName>
</protein>
<reference evidence="4" key="1">
    <citation type="journal article" date="2014" name="DNA Res.">
        <title>A complete view of the genetic diversity of the Escherichia coli O-antigen biosynthesis gene cluster.</title>
        <authorList>
            <person name="Iguchi A."/>
            <person name="Iyoda S."/>
            <person name="Kikuchi T."/>
            <person name="Ogura Y."/>
            <person name="Katsura K."/>
            <person name="Ohnishi M."/>
            <person name="Hayashi T."/>
            <person name="Thomson N.R."/>
        </authorList>
    </citation>
    <scope>NUCLEOTIDE SEQUENCE</scope>
    <source>
        <strain evidence="4">10B-1</strain>
        <strain evidence="3">H510a</strain>
    </source>
</reference>
<dbReference type="EMBL" id="AB812046">
    <property type="protein sequence ID" value="BAQ01474.1"/>
    <property type="molecule type" value="Genomic_DNA"/>
</dbReference>
<name>A0A0A8J711_ECOLX</name>
<dbReference type="PANTHER" id="PTHR43861:SF6">
    <property type="entry name" value="METHYLTRANSFERASE TYPE 11"/>
    <property type="match status" value="1"/>
</dbReference>
<keyword evidence="4" id="KW-0489">Methyltransferase</keyword>
<dbReference type="InterPro" id="IPR025714">
    <property type="entry name" value="Methyltranfer_dom"/>
</dbReference>
<dbReference type="Gene3D" id="3.40.50.150">
    <property type="entry name" value="Vaccinia Virus protein VP39"/>
    <property type="match status" value="1"/>
</dbReference>
<dbReference type="GO" id="GO:0032259">
    <property type="term" value="P:methylation"/>
    <property type="evidence" value="ECO:0007669"/>
    <property type="project" value="UniProtKB-KW"/>
</dbReference>
<feature type="coiled-coil region" evidence="1">
    <location>
        <begin position="299"/>
        <end position="333"/>
    </location>
</feature>
<evidence type="ECO:0000256" key="1">
    <source>
        <dbReference type="SAM" id="Coils"/>
    </source>
</evidence>
<dbReference type="Pfam" id="PF13847">
    <property type="entry name" value="Methyltransf_31"/>
    <property type="match status" value="1"/>
</dbReference>
<keyword evidence="4" id="KW-0808">Transferase</keyword>
<feature type="domain" description="Methyltransferase" evidence="2">
    <location>
        <begin position="32"/>
        <end position="145"/>
    </location>
</feature>
<accession>A0A0A8J711</accession>
<dbReference type="PANTHER" id="PTHR43861">
    <property type="entry name" value="TRANS-ACONITATE 2-METHYLTRANSFERASE-RELATED"/>
    <property type="match status" value="1"/>
</dbReference>
<dbReference type="CDD" id="cd02440">
    <property type="entry name" value="AdoMet_MTases"/>
    <property type="match status" value="1"/>
</dbReference>
<keyword evidence="1" id="KW-0175">Coiled coil</keyword>
<dbReference type="GO" id="GO:0008168">
    <property type="term" value="F:methyltransferase activity"/>
    <property type="evidence" value="ECO:0007669"/>
    <property type="project" value="UniProtKB-KW"/>
</dbReference>